<dbReference type="InterPro" id="IPR050387">
    <property type="entry name" value="Hedgehog_Signaling"/>
</dbReference>
<feature type="domain" description="Hint" evidence="19">
    <location>
        <begin position="308"/>
        <end position="352"/>
    </location>
</feature>
<evidence type="ECO:0000256" key="3">
    <source>
        <dbReference type="ARBA" id="ARBA00022475"/>
    </source>
</evidence>
<keyword evidence="3 17" id="KW-1003">Cell membrane</keyword>
<evidence type="ECO:0000259" key="19">
    <source>
        <dbReference type="SMART" id="SM00305"/>
    </source>
</evidence>
<dbReference type="InterPro" id="IPR003587">
    <property type="entry name" value="Hint_dom_N"/>
</dbReference>
<organism evidence="21 22">
    <name type="scientific">Lottia gigantea</name>
    <name type="common">Giant owl limpet</name>
    <dbReference type="NCBI Taxonomy" id="225164"/>
    <lineage>
        <taxon>Eukaryota</taxon>
        <taxon>Metazoa</taxon>
        <taxon>Spiralia</taxon>
        <taxon>Lophotrochozoa</taxon>
        <taxon>Mollusca</taxon>
        <taxon>Gastropoda</taxon>
        <taxon>Patellogastropoda</taxon>
        <taxon>Lottioidea</taxon>
        <taxon>Lottiidae</taxon>
        <taxon>Lottia</taxon>
    </lineage>
</organism>
<feature type="signal peptide" evidence="18">
    <location>
        <begin position="1"/>
        <end position="26"/>
    </location>
</feature>
<evidence type="ECO:0000256" key="9">
    <source>
        <dbReference type="ARBA" id="ARBA00022813"/>
    </source>
</evidence>
<dbReference type="SUPFAM" id="SSF55166">
    <property type="entry name" value="Hedgehog/DD-peptidase"/>
    <property type="match status" value="1"/>
</dbReference>
<evidence type="ECO:0000256" key="1">
    <source>
        <dbReference type="ARBA" id="ARBA00010649"/>
    </source>
</evidence>
<dbReference type="Pfam" id="PF01079">
    <property type="entry name" value="Hint"/>
    <property type="match status" value="1"/>
</dbReference>
<feature type="binding site" evidence="16">
    <location>
        <position position="132"/>
    </location>
    <ligand>
        <name>Ca(2+)</name>
        <dbReference type="ChEBI" id="CHEBI:29108"/>
        <label>2</label>
    </ligand>
</feature>
<dbReference type="EMBL" id="KB202163">
    <property type="protein sequence ID" value="ESO92051.1"/>
    <property type="molecule type" value="Genomic_DNA"/>
</dbReference>
<gene>
    <name evidence="21" type="ORF">LOTGIDRAFT_121665</name>
</gene>
<feature type="site" description="Involved in cholesterol transfer" evidence="15">
    <location>
        <position position="246"/>
    </location>
</feature>
<dbReference type="FunFam" id="3.30.1380.10:FF:000001">
    <property type="entry name" value="Indian hedgehog"/>
    <property type="match status" value="1"/>
</dbReference>
<dbReference type="GO" id="GO:0016539">
    <property type="term" value="P:intein-mediated protein splicing"/>
    <property type="evidence" value="ECO:0007669"/>
    <property type="project" value="InterPro"/>
</dbReference>
<evidence type="ECO:0000256" key="7">
    <source>
        <dbReference type="ARBA" id="ARBA00022729"/>
    </source>
</evidence>
<keyword evidence="5" id="KW-0808">Transferase</keyword>
<evidence type="ECO:0000256" key="5">
    <source>
        <dbReference type="ARBA" id="ARBA00022679"/>
    </source>
</evidence>
<feature type="binding site" evidence="16">
    <location>
        <position position="186"/>
    </location>
    <ligand>
        <name>Zn(2+)</name>
        <dbReference type="ChEBI" id="CHEBI:29105"/>
    </ligand>
</feature>
<dbReference type="PANTHER" id="PTHR11889:SF31">
    <property type="entry name" value="PROTEIN HEDGEHOG"/>
    <property type="match status" value="1"/>
</dbReference>
<dbReference type="GO" id="GO:0016740">
    <property type="term" value="F:transferase activity"/>
    <property type="evidence" value="ECO:0007669"/>
    <property type="project" value="UniProtKB-KW"/>
</dbReference>
<dbReference type="SMART" id="SM00305">
    <property type="entry name" value="HintC"/>
    <property type="match status" value="1"/>
</dbReference>
<dbReference type="GO" id="GO:0005886">
    <property type="term" value="C:plasma membrane"/>
    <property type="evidence" value="ECO:0007669"/>
    <property type="project" value="UniProtKB-SubCell"/>
</dbReference>
<evidence type="ECO:0000313" key="21">
    <source>
        <dbReference type="EMBL" id="ESO92051.1"/>
    </source>
</evidence>
<dbReference type="OrthoDB" id="5212at2759"/>
<comment type="function">
    <molecule>Protein hedgehog</molecule>
    <text evidence="17">The C-terminal part of the hedgehog protein precursor displays an autoproteolysis activity that results in the cleavage of the full-length protein into two parts (N-product and C-product). In addition, the C-terminal part displays a cholesterol transferase activity that results by the covalent attachment of a cholesterol moiety to the C-terminal of the newly generated N-product.</text>
</comment>
<evidence type="ECO:0000256" key="16">
    <source>
        <dbReference type="PIRSR" id="PIRSR009400-2"/>
    </source>
</evidence>
<evidence type="ECO:0000256" key="2">
    <source>
        <dbReference type="ARBA" id="ARBA00022473"/>
    </source>
</evidence>
<dbReference type="PIRSF" id="PIRSF009400">
    <property type="entry name" value="Peptidase_C46"/>
    <property type="match status" value="1"/>
</dbReference>
<feature type="site" description="Cleavage; by autolysis" evidence="15">
    <location>
        <begin position="201"/>
        <end position="202"/>
    </location>
</feature>
<feature type="binding site" evidence="16">
    <location>
        <position position="128"/>
    </location>
    <ligand>
        <name>Ca(2+)</name>
        <dbReference type="ChEBI" id="CHEBI:29108"/>
        <label>1</label>
    </ligand>
</feature>
<keyword evidence="4 17" id="KW-0645">Protease</keyword>
<dbReference type="OMA" id="HWVSSLL"/>
<keyword evidence="11 17" id="KW-0472">Membrane</keyword>
<keyword evidence="6 16" id="KW-0479">Metal-binding</keyword>
<dbReference type="SUPFAM" id="SSF51294">
    <property type="entry name" value="Hedgehog/intein (Hint) domain"/>
    <property type="match status" value="1"/>
</dbReference>
<feature type="binding site" evidence="16">
    <location>
        <position position="93"/>
    </location>
    <ligand>
        <name>Ca(2+)</name>
        <dbReference type="ChEBI" id="CHEBI:29108"/>
        <label>1</label>
    </ligand>
</feature>
<keyword evidence="9 17" id="KW-0068">Autocatalytic cleavage</keyword>
<evidence type="ECO:0000256" key="15">
    <source>
        <dbReference type="PIRSR" id="PIRSR009400-1"/>
    </source>
</evidence>
<dbReference type="GO" id="GO:0001708">
    <property type="term" value="P:cell fate specification"/>
    <property type="evidence" value="ECO:0007669"/>
    <property type="project" value="TreeGrafter"/>
</dbReference>
<feature type="chain" id="PRO_5004716605" description="Hedgehog protein" evidence="18">
    <location>
        <begin position="27"/>
        <end position="413"/>
    </location>
</feature>
<dbReference type="GO" id="GO:0007224">
    <property type="term" value="P:smoothened signaling pathway"/>
    <property type="evidence" value="ECO:0007669"/>
    <property type="project" value="TreeGrafter"/>
</dbReference>
<sequence>MKLFFSFQSVCSWTFIFLFITSLTHACGPGRGSGSRRRPRKRTPLVFKQHVPNVSENTLGASGISDGKIRRNSEKFKNLVKNENPDIVFKNEEGDGSDYLMSRRCQDKLNSLAVSVMNNWKDVRLRVTEAWDDSPNSHAKDSLHYEGRAVDITTSDRDRSKYGMLARLAVEAGFDWVYYESRGHIHCSVKSDSSVAIKIGGCFPPTGSVQTLHGWKTMGQLTVGDKVLSINSAGQLEYSPVIAFIDRNDLEFEKYLTLHTEDDTDITLTSKHLIYASGTNSSNFESYDVVYADDIMEGDHVLITSSEKGAISPTRVVTISEKTLQGVYAPLTVNGNIVVDGVVVSCYAVVSDANLAHAVFAPMRGLHYLSQYVPWFLHSTQQENAPQNGVHWYAKMLYNIGSTFLNEKTLYIA</sequence>
<protein>
    <recommendedName>
        <fullName evidence="17">Hedgehog protein</fullName>
    </recommendedName>
</protein>
<comment type="catalytic activity">
    <reaction evidence="14">
        <text>glycyl-L-cysteinyl-[protein] + cholesterol + H(+) = [protein]-C-terminal glycyl cholesterol ester + N-terminal L-cysteinyl-[protein]</text>
        <dbReference type="Rhea" id="RHEA:59504"/>
        <dbReference type="Rhea" id="RHEA-COMP:12707"/>
        <dbReference type="Rhea" id="RHEA-COMP:15369"/>
        <dbReference type="Rhea" id="RHEA-COMP:15374"/>
        <dbReference type="ChEBI" id="CHEBI:15378"/>
        <dbReference type="ChEBI" id="CHEBI:16113"/>
        <dbReference type="ChEBI" id="CHEBI:65250"/>
        <dbReference type="ChEBI" id="CHEBI:143135"/>
        <dbReference type="ChEBI" id="CHEBI:143140"/>
    </reaction>
    <physiologicalReaction direction="left-to-right" evidence="14">
        <dbReference type="Rhea" id="RHEA:59505"/>
    </physiologicalReaction>
</comment>
<keyword evidence="16" id="KW-0862">Zinc</keyword>
<evidence type="ECO:0000256" key="11">
    <source>
        <dbReference type="ARBA" id="ARBA00023136"/>
    </source>
</evidence>
<keyword evidence="22" id="KW-1185">Reference proteome</keyword>
<feature type="domain" description="Hint" evidence="20">
    <location>
        <begin position="200"/>
        <end position="305"/>
    </location>
</feature>
<evidence type="ECO:0000256" key="12">
    <source>
        <dbReference type="ARBA" id="ARBA00023139"/>
    </source>
</evidence>
<keyword evidence="12" id="KW-0564">Palmitate</keyword>
<dbReference type="Gene3D" id="3.30.1380.10">
    <property type="match status" value="1"/>
</dbReference>
<dbReference type="FunFam" id="2.170.16.10:FF:000001">
    <property type="entry name" value="Indian hedgehog"/>
    <property type="match status" value="1"/>
</dbReference>
<evidence type="ECO:0000256" key="13">
    <source>
        <dbReference type="ARBA" id="ARBA00023288"/>
    </source>
</evidence>
<feature type="binding site" evidence="16">
    <location>
        <position position="144"/>
    </location>
    <ligand>
        <name>Zn(2+)</name>
        <dbReference type="ChEBI" id="CHEBI:29105"/>
    </ligand>
</feature>
<dbReference type="Proteomes" id="UP000030746">
    <property type="component" value="Unassembled WGS sequence"/>
</dbReference>
<evidence type="ECO:0000256" key="18">
    <source>
        <dbReference type="SAM" id="SignalP"/>
    </source>
</evidence>
<reference evidence="21 22" key="1">
    <citation type="journal article" date="2013" name="Nature">
        <title>Insights into bilaterian evolution from three spiralian genomes.</title>
        <authorList>
            <person name="Simakov O."/>
            <person name="Marletaz F."/>
            <person name="Cho S.J."/>
            <person name="Edsinger-Gonzales E."/>
            <person name="Havlak P."/>
            <person name="Hellsten U."/>
            <person name="Kuo D.H."/>
            <person name="Larsson T."/>
            <person name="Lv J."/>
            <person name="Arendt D."/>
            <person name="Savage R."/>
            <person name="Osoegawa K."/>
            <person name="de Jong P."/>
            <person name="Grimwood J."/>
            <person name="Chapman J.A."/>
            <person name="Shapiro H."/>
            <person name="Aerts A."/>
            <person name="Otillar R.P."/>
            <person name="Terry A.Y."/>
            <person name="Boore J.L."/>
            <person name="Grigoriev I.V."/>
            <person name="Lindberg D.R."/>
            <person name="Seaver E.C."/>
            <person name="Weisblat D.A."/>
            <person name="Putnam N.H."/>
            <person name="Rokhsar D.S."/>
        </authorList>
    </citation>
    <scope>NUCLEOTIDE SEQUENCE [LARGE SCALE GENOMIC DNA]</scope>
</reference>
<dbReference type="GO" id="GO:0010468">
    <property type="term" value="P:regulation of gene expression"/>
    <property type="evidence" value="ECO:0007669"/>
    <property type="project" value="TreeGrafter"/>
</dbReference>
<feature type="binding site" evidence="16">
    <location>
        <position position="93"/>
    </location>
    <ligand>
        <name>Ca(2+)</name>
        <dbReference type="ChEBI" id="CHEBI:29108"/>
        <label>2</label>
    </ligand>
</feature>
<dbReference type="HOGENOM" id="CLU_034686_0_0_1"/>
<dbReference type="AlphaFoldDB" id="V4AFB5"/>
<evidence type="ECO:0000256" key="14">
    <source>
        <dbReference type="ARBA" id="ARBA00048589"/>
    </source>
</evidence>
<evidence type="ECO:0000256" key="10">
    <source>
        <dbReference type="ARBA" id="ARBA00022837"/>
    </source>
</evidence>
<dbReference type="InterPro" id="IPR001657">
    <property type="entry name" value="Hedgehog"/>
</dbReference>
<proteinExistence type="inferred from homology"/>
<dbReference type="GO" id="GO:0005509">
    <property type="term" value="F:calcium ion binding"/>
    <property type="evidence" value="ECO:0007669"/>
    <property type="project" value="TreeGrafter"/>
</dbReference>
<dbReference type="GO" id="GO:0000139">
    <property type="term" value="C:Golgi membrane"/>
    <property type="evidence" value="ECO:0007669"/>
    <property type="project" value="UniProtKB-SubCell"/>
</dbReference>
<evidence type="ECO:0000313" key="22">
    <source>
        <dbReference type="Proteomes" id="UP000030746"/>
    </source>
</evidence>
<keyword evidence="8 17" id="KW-0378">Hydrolase</keyword>
<dbReference type="InterPro" id="IPR003586">
    <property type="entry name" value="Hint_dom_C"/>
</dbReference>
<evidence type="ECO:0000256" key="17">
    <source>
        <dbReference type="RuleBase" id="RU280812"/>
    </source>
</evidence>
<dbReference type="InterPro" id="IPR009045">
    <property type="entry name" value="Zn_M74/Hedgehog-like"/>
</dbReference>
<dbReference type="GO" id="GO:0005615">
    <property type="term" value="C:extracellular space"/>
    <property type="evidence" value="ECO:0007669"/>
    <property type="project" value="TreeGrafter"/>
</dbReference>
<dbReference type="KEGG" id="lgi:LOTGIDRAFT_121665"/>
<dbReference type="CTD" id="20232000"/>
<dbReference type="InterPro" id="IPR001767">
    <property type="entry name" value="Hedgehog_Hint"/>
</dbReference>
<keyword evidence="10 16" id="KW-0106">Calcium</keyword>
<feature type="site" description="Involved in auto-cleavage" evidence="15">
    <location>
        <position position="269"/>
    </location>
</feature>
<dbReference type="GO" id="GO:0048731">
    <property type="term" value="P:system development"/>
    <property type="evidence" value="ECO:0007669"/>
    <property type="project" value="UniProtKB-ARBA"/>
</dbReference>
<dbReference type="PROSITE" id="PS50817">
    <property type="entry name" value="INTEIN_N_TER"/>
    <property type="match status" value="1"/>
</dbReference>
<dbReference type="GO" id="GO:0016540">
    <property type="term" value="P:protein autoprocessing"/>
    <property type="evidence" value="ECO:0007669"/>
    <property type="project" value="InterPro"/>
</dbReference>
<dbReference type="RefSeq" id="XP_009057354.1">
    <property type="nucleotide sequence ID" value="XM_009059106.1"/>
</dbReference>
<feature type="binding site" evidence="16">
    <location>
        <position position="129"/>
    </location>
    <ligand>
        <name>Ca(2+)</name>
        <dbReference type="ChEBI" id="CHEBI:29108"/>
        <label>1</label>
    </ligand>
</feature>
<dbReference type="GeneID" id="20232000"/>
<evidence type="ECO:0000259" key="20">
    <source>
        <dbReference type="SMART" id="SM00306"/>
    </source>
</evidence>
<dbReference type="InterPro" id="IPR006141">
    <property type="entry name" value="Intein_N"/>
</dbReference>
<feature type="binding site" evidence="16">
    <location>
        <position position="98"/>
    </location>
    <ligand>
        <name>Ca(2+)</name>
        <dbReference type="ChEBI" id="CHEBI:29108"/>
        <label>1</label>
    </ligand>
</feature>
<feature type="site" description="Essential for auto-cleavage" evidence="15">
    <location>
        <position position="272"/>
    </location>
</feature>
<dbReference type="Pfam" id="PF01085">
    <property type="entry name" value="HH_signal"/>
    <property type="match status" value="1"/>
</dbReference>
<evidence type="ECO:0000256" key="6">
    <source>
        <dbReference type="ARBA" id="ARBA00022723"/>
    </source>
</evidence>
<feature type="binding site" evidence="16">
    <location>
        <position position="92"/>
    </location>
    <ligand>
        <name>Ca(2+)</name>
        <dbReference type="ChEBI" id="CHEBI:29108"/>
        <label>1</label>
    </ligand>
</feature>
<dbReference type="Gene3D" id="2.170.16.10">
    <property type="entry name" value="Hedgehog/Intein (Hint) domain"/>
    <property type="match status" value="1"/>
</dbReference>
<keyword evidence="17" id="KW-0256">Endoplasmic reticulum</keyword>
<accession>V4AFB5</accession>
<dbReference type="STRING" id="225164.V4AFB5"/>
<dbReference type="CDD" id="cd00081">
    <property type="entry name" value="Hint"/>
    <property type="match status" value="1"/>
</dbReference>
<comment type="subcellular location">
    <molecule>Protein hedgehog N-product</molecule>
    <subcellularLocation>
        <location evidence="17">Cell membrane</location>
        <topology evidence="17">Lipid-anchor</topology>
    </subcellularLocation>
</comment>
<keyword evidence="17" id="KW-0333">Golgi apparatus</keyword>
<comment type="similarity">
    <text evidence="1 17">Belongs to the hedgehog family.</text>
</comment>
<evidence type="ECO:0000256" key="4">
    <source>
        <dbReference type="ARBA" id="ARBA00022670"/>
    </source>
</evidence>
<keyword evidence="2 17" id="KW-0217">Developmental protein</keyword>
<dbReference type="GO" id="GO:0005789">
    <property type="term" value="C:endoplasmic reticulum membrane"/>
    <property type="evidence" value="ECO:0007669"/>
    <property type="project" value="UniProtKB-SubCell"/>
</dbReference>
<dbReference type="GO" id="GO:0007267">
    <property type="term" value="P:cell-cell signaling"/>
    <property type="evidence" value="ECO:0007669"/>
    <property type="project" value="InterPro"/>
</dbReference>
<dbReference type="PRINTS" id="PR00632">
    <property type="entry name" value="SONICHHOG"/>
</dbReference>
<dbReference type="SMART" id="SM00306">
    <property type="entry name" value="HintN"/>
    <property type="match status" value="1"/>
</dbReference>
<comment type="function">
    <molecule>Protein hedgehog N-product</molecule>
    <text evidence="17">The dually lipidated hedgehog protein N-product is a morphogen which is essential for a variety of patterning events during development.</text>
</comment>
<feature type="binding site" evidence="16">
    <location>
        <position position="151"/>
    </location>
    <ligand>
        <name>Zn(2+)</name>
        <dbReference type="ChEBI" id="CHEBI:29105"/>
    </ligand>
</feature>
<dbReference type="GO" id="GO:0005113">
    <property type="term" value="F:patched binding"/>
    <property type="evidence" value="ECO:0007669"/>
    <property type="project" value="TreeGrafter"/>
</dbReference>
<name>V4AFB5_LOTGI</name>
<feature type="binding site" evidence="16">
    <location>
        <position position="129"/>
    </location>
    <ligand>
        <name>Ca(2+)</name>
        <dbReference type="ChEBI" id="CHEBI:29108"/>
        <label>2</label>
    </ligand>
</feature>
<dbReference type="InterPro" id="IPR036844">
    <property type="entry name" value="Hint_dom_sf"/>
</dbReference>
<dbReference type="InterPro" id="IPR000320">
    <property type="entry name" value="Hedgehog_signalling_dom"/>
</dbReference>
<dbReference type="PANTHER" id="PTHR11889">
    <property type="entry name" value="HEDGEHOG"/>
    <property type="match status" value="1"/>
</dbReference>
<evidence type="ECO:0000256" key="8">
    <source>
        <dbReference type="ARBA" id="ARBA00022801"/>
    </source>
</evidence>
<keyword evidence="7 17" id="KW-0732">Signal</keyword>
<comment type="subcellular location">
    <molecule>Sonic hedgehog protein</molecule>
    <subcellularLocation>
        <location evidence="17">Endoplasmic reticulum membrane</location>
    </subcellularLocation>
    <subcellularLocation>
        <location evidence="17">Golgi apparatus membrane</location>
    </subcellularLocation>
</comment>
<dbReference type="GO" id="GO:0008233">
    <property type="term" value="F:peptidase activity"/>
    <property type="evidence" value="ECO:0007669"/>
    <property type="project" value="UniProtKB-UniRule"/>
</dbReference>
<keyword evidence="13" id="KW-0449">Lipoprotein</keyword>